<reference evidence="2" key="1">
    <citation type="submission" date="2016-11" db="UniProtKB">
        <authorList>
            <consortium name="WormBaseParasite"/>
        </authorList>
    </citation>
    <scope>IDENTIFICATION</scope>
</reference>
<protein>
    <submittedName>
        <fullName evidence="2">Vps8 domain-containing protein</fullName>
    </submittedName>
</protein>
<accession>A0A1I7XEA5</accession>
<evidence type="ECO:0000313" key="1">
    <source>
        <dbReference type="Proteomes" id="UP000095283"/>
    </source>
</evidence>
<dbReference type="WBParaSite" id="Hba_15793">
    <property type="protein sequence ID" value="Hba_15793"/>
    <property type="gene ID" value="Hba_15793"/>
</dbReference>
<sequence length="320" mass="36909">MLAPYCLAFDENHAVSFTSFTCSDSIEDQMEWSYLALINGDSKLFIQFVKYLYDMLGKPVSENHAFGILDAVYFLGVVLDIPCLIPILTLMLGEVTGVPIHVYSLRIMNNEALSLPLRIAWAVNLLPNEHLFEAILTLFRNSAQMDRLQFVGLGRHPDSLCVLSDYLYVSRDCQIIAHLLLASRCLEDDKEVPSLYDLFPTRFVDSCDEIETLLHMARSELSRYTIILSRLKEFTLRKKILNMVPDLEPENHLTKLLEMRKRKHLIVFVLPRLVLLLLHLYQGHLPLLIYMETLLSNQEILMAPMEVPKSRCIINNKRKK</sequence>
<organism evidence="1 2">
    <name type="scientific">Heterorhabditis bacteriophora</name>
    <name type="common">Entomopathogenic nematode worm</name>
    <dbReference type="NCBI Taxonomy" id="37862"/>
    <lineage>
        <taxon>Eukaryota</taxon>
        <taxon>Metazoa</taxon>
        <taxon>Ecdysozoa</taxon>
        <taxon>Nematoda</taxon>
        <taxon>Chromadorea</taxon>
        <taxon>Rhabditida</taxon>
        <taxon>Rhabditina</taxon>
        <taxon>Rhabditomorpha</taxon>
        <taxon>Strongyloidea</taxon>
        <taxon>Heterorhabditidae</taxon>
        <taxon>Heterorhabditis</taxon>
    </lineage>
</organism>
<proteinExistence type="predicted"/>
<dbReference type="AlphaFoldDB" id="A0A1I7XEA5"/>
<keyword evidence="1" id="KW-1185">Reference proteome</keyword>
<name>A0A1I7XEA5_HETBA</name>
<dbReference type="Proteomes" id="UP000095283">
    <property type="component" value="Unplaced"/>
</dbReference>
<evidence type="ECO:0000313" key="2">
    <source>
        <dbReference type="WBParaSite" id="Hba_15793"/>
    </source>
</evidence>